<reference evidence="4" key="1">
    <citation type="journal article" date="2019" name="Int. J. Syst. Evol. Microbiol.">
        <title>The Global Catalogue of Microorganisms (GCM) 10K type strain sequencing project: providing services to taxonomists for standard genome sequencing and annotation.</title>
        <authorList>
            <consortium name="The Broad Institute Genomics Platform"/>
            <consortium name="The Broad Institute Genome Sequencing Center for Infectious Disease"/>
            <person name="Wu L."/>
            <person name="Ma J."/>
        </authorList>
    </citation>
    <scope>NUCLEOTIDE SEQUENCE [LARGE SCALE GENOMIC DNA]</scope>
    <source>
        <strain evidence="4">JCM 17441</strain>
    </source>
</reference>
<dbReference type="SMART" id="SM00108">
    <property type="entry name" value="B_lectin"/>
    <property type="match status" value="1"/>
</dbReference>
<organism evidence="3 4">
    <name type="scientific">Dactylosporangium darangshiense</name>
    <dbReference type="NCBI Taxonomy" id="579108"/>
    <lineage>
        <taxon>Bacteria</taxon>
        <taxon>Bacillati</taxon>
        <taxon>Actinomycetota</taxon>
        <taxon>Actinomycetes</taxon>
        <taxon>Micromonosporales</taxon>
        <taxon>Micromonosporaceae</taxon>
        <taxon>Dactylosporangium</taxon>
    </lineage>
</organism>
<evidence type="ECO:0000259" key="2">
    <source>
        <dbReference type="PROSITE" id="PS50927"/>
    </source>
</evidence>
<keyword evidence="4" id="KW-1185">Reference proteome</keyword>
<name>A0ABP8DU09_9ACTN</name>
<accession>A0ABP8DU09</accession>
<gene>
    <name evidence="3" type="ORF">GCM10022255_108810</name>
</gene>
<proteinExistence type="predicted"/>
<dbReference type="Proteomes" id="UP001500620">
    <property type="component" value="Unassembled WGS sequence"/>
</dbReference>
<feature type="region of interest" description="Disordered" evidence="1">
    <location>
        <begin position="382"/>
        <end position="414"/>
    </location>
</feature>
<dbReference type="InterPro" id="IPR001480">
    <property type="entry name" value="Bulb-type_lectin_dom"/>
</dbReference>
<dbReference type="Gene3D" id="2.90.10.10">
    <property type="entry name" value="Bulb-type lectin domain"/>
    <property type="match status" value="1"/>
</dbReference>
<evidence type="ECO:0000313" key="3">
    <source>
        <dbReference type="EMBL" id="GAA4263520.1"/>
    </source>
</evidence>
<dbReference type="EMBL" id="BAABAT010000071">
    <property type="protein sequence ID" value="GAA4263520.1"/>
    <property type="molecule type" value="Genomic_DNA"/>
</dbReference>
<evidence type="ECO:0000256" key="1">
    <source>
        <dbReference type="SAM" id="MobiDB-lite"/>
    </source>
</evidence>
<dbReference type="Gene3D" id="1.10.530.10">
    <property type="match status" value="2"/>
</dbReference>
<feature type="domain" description="Bulb-type lectin" evidence="2">
    <location>
        <begin position="418"/>
        <end position="525"/>
    </location>
</feature>
<evidence type="ECO:0000313" key="4">
    <source>
        <dbReference type="Proteomes" id="UP001500620"/>
    </source>
</evidence>
<protein>
    <recommendedName>
        <fullName evidence="2">Bulb-type lectin domain-containing protein</fullName>
    </recommendedName>
</protein>
<comment type="caution">
    <text evidence="3">The sequence shown here is derived from an EMBL/GenBank/DDBJ whole genome shotgun (WGS) entry which is preliminary data.</text>
</comment>
<feature type="compositionally biased region" description="Low complexity" evidence="1">
    <location>
        <begin position="397"/>
        <end position="406"/>
    </location>
</feature>
<dbReference type="InterPro" id="IPR023346">
    <property type="entry name" value="Lysozyme-like_dom_sf"/>
</dbReference>
<dbReference type="InterPro" id="IPR036426">
    <property type="entry name" value="Bulb-type_lectin_dom_sf"/>
</dbReference>
<dbReference type="PROSITE" id="PS50927">
    <property type="entry name" value="BULB_LECTIN"/>
    <property type="match status" value="1"/>
</dbReference>
<dbReference type="SUPFAM" id="SSF51110">
    <property type="entry name" value="alpha-D-mannose-specific plant lectins"/>
    <property type="match status" value="1"/>
</dbReference>
<dbReference type="SUPFAM" id="SSF53955">
    <property type="entry name" value="Lysozyme-like"/>
    <property type="match status" value="2"/>
</dbReference>
<sequence>MLWPSGNGFAAYRGRRRLDTSGRRPSRSRDVRPRRTVVLVALIALLGLAGAASSAGFGTAPVSDPVLAGRPVPAGQVQLIAVASLSCPALTPAKLAAQLMVASGFEIAPTSGSGSSGLAGLSDAAWDRWKPYPGAERTEPAAQIQALAHYTCDLIGQVRLAGIAGDQWQLALAAHHSGVATVNAARGVPESARRYVSTVVAYAAWYATLEGTGTAGPGMARVTADPSSSGDRPPLPVPDGYLAAVVSAGSICPLVSPVRVAAQLMASSGFNPNLMGADGAEGIAQFTPNVWAKYAQAGAVTGPWDPSAAIPVLGRAMCGLLSELSGLGRDPYAAALAAFRSDVETVKHAGGVPDSASLSQYVALVQQYVNYYARDSRLMIHGKSPTPAPSARPVTQTAKPQTSTSPAAPPSPTLNWQTLTVEATQVLSLGQAWSTNRLSLMLGLDGDIVLYDQGNVVWRAHTAGKGGCCLVFQSDGHLVLYDGGSVGVWGTQTAGNAGAVLVLHSDGNVSISLHGQTLWETGTGR</sequence>